<dbReference type="Gene3D" id="3.40.50.1000">
    <property type="entry name" value="HAD superfamily/HAD-like"/>
    <property type="match status" value="1"/>
</dbReference>
<dbReference type="PANTHER" id="PTHR10000">
    <property type="entry name" value="PHOSPHOSERINE PHOSPHATASE"/>
    <property type="match status" value="1"/>
</dbReference>
<dbReference type="NCBIfam" id="TIGR01484">
    <property type="entry name" value="HAD-SF-IIB"/>
    <property type="match status" value="1"/>
</dbReference>
<dbReference type="GO" id="GO:0005829">
    <property type="term" value="C:cytosol"/>
    <property type="evidence" value="ECO:0007669"/>
    <property type="project" value="TreeGrafter"/>
</dbReference>
<dbReference type="GO" id="GO:0000287">
    <property type="term" value="F:magnesium ion binding"/>
    <property type="evidence" value="ECO:0007669"/>
    <property type="project" value="TreeGrafter"/>
</dbReference>
<dbReference type="Proteomes" id="UP000193006">
    <property type="component" value="Chromosome"/>
</dbReference>
<dbReference type="PROSITE" id="PS01228">
    <property type="entry name" value="COF_1"/>
    <property type="match status" value="1"/>
</dbReference>
<keyword evidence="1" id="KW-0175">Coiled coil</keyword>
<dbReference type="Gene3D" id="3.30.1240.10">
    <property type="match status" value="1"/>
</dbReference>
<dbReference type="InterPro" id="IPR023214">
    <property type="entry name" value="HAD_sf"/>
</dbReference>
<dbReference type="InterPro" id="IPR006379">
    <property type="entry name" value="HAD-SF_hydro_IIB"/>
</dbReference>
<dbReference type="SUPFAM" id="SSF56784">
    <property type="entry name" value="HAD-like"/>
    <property type="match status" value="1"/>
</dbReference>
<dbReference type="InterPro" id="IPR036412">
    <property type="entry name" value="HAD-like_sf"/>
</dbReference>
<sequence length="240" mass="27694">MIEKVKAVFLDMDGTILNHQNEVSIHTKEIIDELRSKGLYVFIATGRAFDEVWELVPSGFQVDGVVTSNGMAGYVGQEVIFEHSLSRELVDLIIEKARENKVYYELFPYGTERVTLREDKSYVEHEIRDPKPEGVGINEWSSRKKAIREEIDWKEKIEEGRFSKFYFFARTQEHINKWKEVLDQLKEQIDFTTSVSSLHNVEVMVANVNKATGIKQIIDHFGFSESEVMAMGIVTMTCQC</sequence>
<dbReference type="GO" id="GO:0016791">
    <property type="term" value="F:phosphatase activity"/>
    <property type="evidence" value="ECO:0007669"/>
    <property type="project" value="TreeGrafter"/>
</dbReference>
<name>A0A1X9ME33_9BACI</name>
<reference evidence="2 3" key="1">
    <citation type="submission" date="2017-04" db="EMBL/GenBank/DDBJ databases">
        <title>Bacillus krulwichiae AM31D Genome sequencing and assembly.</title>
        <authorList>
            <person name="Krulwich T.A."/>
            <person name="Anastor L."/>
            <person name="Ehrlich R."/>
            <person name="Ehrlich G.D."/>
            <person name="Janto B."/>
        </authorList>
    </citation>
    <scope>NUCLEOTIDE SEQUENCE [LARGE SCALE GENOMIC DNA]</scope>
    <source>
        <strain evidence="2 3">AM31D</strain>
    </source>
</reference>
<dbReference type="AlphaFoldDB" id="A0A1X9ME33"/>
<keyword evidence="2" id="KW-0378">Hydrolase</keyword>
<dbReference type="KEGG" id="bkw:BkAM31D_07915"/>
<feature type="coiled-coil region" evidence="1">
    <location>
        <begin position="168"/>
        <end position="195"/>
    </location>
</feature>
<dbReference type="PANTHER" id="PTHR10000:SF55">
    <property type="entry name" value="5-AMINO-6-(5-PHOSPHO-D-RIBITYLAMINO)URACIL PHOSPHATASE YCSE"/>
    <property type="match status" value="1"/>
</dbReference>
<dbReference type="EC" id="3.1.3.-" evidence="2"/>
<evidence type="ECO:0000256" key="1">
    <source>
        <dbReference type="SAM" id="Coils"/>
    </source>
</evidence>
<keyword evidence="3" id="KW-1185">Reference proteome</keyword>
<accession>A0A1X9ME33</accession>
<evidence type="ECO:0000313" key="2">
    <source>
        <dbReference type="EMBL" id="ARK29791.1"/>
    </source>
</evidence>
<gene>
    <name evidence="2" type="primary">ywpJ</name>
    <name evidence="2" type="ORF">BkAM31D_07915</name>
</gene>
<protein>
    <submittedName>
        <fullName evidence="2">Putative phosphatase YwpJ</fullName>
        <ecNumber evidence="2">3.1.3.-</ecNumber>
    </submittedName>
</protein>
<dbReference type="Pfam" id="PF08282">
    <property type="entry name" value="Hydrolase_3"/>
    <property type="match status" value="1"/>
</dbReference>
<dbReference type="EMBL" id="CP020814">
    <property type="protein sequence ID" value="ARK29791.1"/>
    <property type="molecule type" value="Genomic_DNA"/>
</dbReference>
<evidence type="ECO:0000313" key="3">
    <source>
        <dbReference type="Proteomes" id="UP000193006"/>
    </source>
</evidence>
<proteinExistence type="predicted"/>
<dbReference type="STRING" id="199441.BkAM31D_07915"/>
<organism evidence="2 3">
    <name type="scientific">Halalkalibacter krulwichiae</name>
    <dbReference type="NCBI Taxonomy" id="199441"/>
    <lineage>
        <taxon>Bacteria</taxon>
        <taxon>Bacillati</taxon>
        <taxon>Bacillota</taxon>
        <taxon>Bacilli</taxon>
        <taxon>Bacillales</taxon>
        <taxon>Bacillaceae</taxon>
        <taxon>Halalkalibacter</taxon>
    </lineage>
</organism>